<accession>A0A6M3LKC8</accession>
<evidence type="ECO:0000313" key="1">
    <source>
        <dbReference type="EMBL" id="QJA95827.1"/>
    </source>
</evidence>
<proteinExistence type="predicted"/>
<organism evidence="1">
    <name type="scientific">viral metagenome</name>
    <dbReference type="NCBI Taxonomy" id="1070528"/>
    <lineage>
        <taxon>unclassified sequences</taxon>
        <taxon>metagenomes</taxon>
        <taxon>organismal metagenomes</taxon>
    </lineage>
</organism>
<protein>
    <submittedName>
        <fullName evidence="1">Uncharacterized protein</fullName>
    </submittedName>
</protein>
<dbReference type="EMBL" id="MT143347">
    <property type="protein sequence ID" value="QJA95827.1"/>
    <property type="molecule type" value="Genomic_DNA"/>
</dbReference>
<sequence length="149" mass="15817">MKRWTVMGSLLLAAWLPACADPMYVPLECRIGTLSTSVVTAVANPRGYLDEILIQAPSRAAVTAVVTVISAPAVGTGISSTVLYTNAEMTAADVIRPRVAQDDNTGAALTSLTVRERFLCAGDPITLRIAQVSGVTGIVFKVWLKIEKK</sequence>
<dbReference type="AlphaFoldDB" id="A0A6M3LKC8"/>
<gene>
    <name evidence="1" type="ORF">MM415B05145_0009</name>
</gene>
<name>A0A6M3LKC8_9ZZZZ</name>
<reference evidence="1" key="1">
    <citation type="submission" date="2020-03" db="EMBL/GenBank/DDBJ databases">
        <title>The deep terrestrial virosphere.</title>
        <authorList>
            <person name="Holmfeldt K."/>
            <person name="Nilsson E."/>
            <person name="Simone D."/>
            <person name="Lopez-Fernandez M."/>
            <person name="Wu X."/>
            <person name="de Brujin I."/>
            <person name="Lundin D."/>
            <person name="Andersson A."/>
            <person name="Bertilsson S."/>
            <person name="Dopson M."/>
        </authorList>
    </citation>
    <scope>NUCLEOTIDE SEQUENCE</scope>
    <source>
        <strain evidence="1">MM415B05145</strain>
    </source>
</reference>